<feature type="compositionally biased region" description="Polar residues" evidence="8">
    <location>
        <begin position="55"/>
        <end position="72"/>
    </location>
</feature>
<proteinExistence type="predicted"/>
<evidence type="ECO:0000259" key="9">
    <source>
        <dbReference type="PROSITE" id="PS51981"/>
    </source>
</evidence>
<dbReference type="GO" id="GO:0002376">
    <property type="term" value="P:immune system process"/>
    <property type="evidence" value="ECO:0007669"/>
    <property type="project" value="UniProtKB-KW"/>
</dbReference>
<feature type="region of interest" description="Disordered" evidence="8">
    <location>
        <begin position="426"/>
        <end position="454"/>
    </location>
</feature>
<accession>A0A9N9H7V5</accession>
<feature type="compositionally biased region" description="Polar residues" evidence="8">
    <location>
        <begin position="1"/>
        <end position="33"/>
    </location>
</feature>
<dbReference type="PANTHER" id="PTHR10887">
    <property type="entry name" value="DNA2/NAM7 HELICASE FAMILY"/>
    <property type="match status" value="1"/>
</dbReference>
<evidence type="ECO:0000256" key="8">
    <source>
        <dbReference type="SAM" id="MobiDB-lite"/>
    </source>
</evidence>
<dbReference type="CDD" id="cd06008">
    <property type="entry name" value="NF-X1-zinc-finger"/>
    <property type="match status" value="1"/>
</dbReference>
<comment type="caution">
    <text evidence="10">The sequence shown here is derived from an EMBL/GenBank/DDBJ whole genome shotgun (WGS) entry which is preliminary data.</text>
</comment>
<evidence type="ECO:0000256" key="2">
    <source>
        <dbReference type="ARBA" id="ARBA00022490"/>
    </source>
</evidence>
<feature type="compositionally biased region" description="Basic and acidic residues" evidence="8">
    <location>
        <begin position="98"/>
        <end position="107"/>
    </location>
</feature>
<dbReference type="PANTHER" id="PTHR10887:SF341">
    <property type="entry name" value="NFX1-TYPE ZINC FINGER-CONTAINING PROTEIN 1"/>
    <property type="match status" value="1"/>
</dbReference>
<dbReference type="SMART" id="SM00438">
    <property type="entry name" value="ZnF_NFX"/>
    <property type="match status" value="6"/>
</dbReference>
<evidence type="ECO:0000256" key="4">
    <source>
        <dbReference type="ARBA" id="ARBA00022737"/>
    </source>
</evidence>
<evidence type="ECO:0000256" key="6">
    <source>
        <dbReference type="ARBA" id="ARBA00022833"/>
    </source>
</evidence>
<name>A0A9N9H7V5_FUNMO</name>
<dbReference type="CDD" id="cd18808">
    <property type="entry name" value="SF1_C_Upf1"/>
    <property type="match status" value="1"/>
</dbReference>
<dbReference type="Proteomes" id="UP000789375">
    <property type="component" value="Unassembled WGS sequence"/>
</dbReference>
<dbReference type="InterPro" id="IPR057373">
    <property type="entry name" value="ZNFX1"/>
</dbReference>
<dbReference type="GO" id="GO:0031380">
    <property type="term" value="C:nuclear RNA-directed RNA polymerase complex"/>
    <property type="evidence" value="ECO:0007669"/>
    <property type="project" value="TreeGrafter"/>
</dbReference>
<evidence type="ECO:0000256" key="7">
    <source>
        <dbReference type="ARBA" id="ARBA00022859"/>
    </source>
</evidence>
<evidence type="ECO:0000256" key="3">
    <source>
        <dbReference type="ARBA" id="ARBA00022723"/>
    </source>
</evidence>
<dbReference type="Pfam" id="PF25396">
    <property type="entry name" value="ZNFX1"/>
    <property type="match status" value="1"/>
</dbReference>
<feature type="region of interest" description="Disordered" evidence="8">
    <location>
        <begin position="1"/>
        <end position="180"/>
    </location>
</feature>
<feature type="compositionally biased region" description="Polar residues" evidence="8">
    <location>
        <begin position="143"/>
        <end position="163"/>
    </location>
</feature>
<feature type="compositionally biased region" description="Polar residues" evidence="8">
    <location>
        <begin position="1242"/>
        <end position="1265"/>
    </location>
</feature>
<organism evidence="10 11">
    <name type="scientific">Funneliformis mosseae</name>
    <name type="common">Endomycorrhizal fungus</name>
    <name type="synonym">Glomus mosseae</name>
    <dbReference type="NCBI Taxonomy" id="27381"/>
    <lineage>
        <taxon>Eukaryota</taxon>
        <taxon>Fungi</taxon>
        <taxon>Fungi incertae sedis</taxon>
        <taxon>Mucoromycota</taxon>
        <taxon>Glomeromycotina</taxon>
        <taxon>Glomeromycetes</taxon>
        <taxon>Glomerales</taxon>
        <taxon>Glomeraceae</taxon>
        <taxon>Funneliformis</taxon>
    </lineage>
</organism>
<keyword evidence="11" id="KW-1185">Reference proteome</keyword>
<dbReference type="GO" id="GO:0005737">
    <property type="term" value="C:cytoplasm"/>
    <property type="evidence" value="ECO:0007669"/>
    <property type="project" value="UniProtKB-SubCell"/>
</dbReference>
<dbReference type="InterPro" id="IPR045055">
    <property type="entry name" value="DNA2/NAM7-like"/>
</dbReference>
<dbReference type="Pfam" id="PF13087">
    <property type="entry name" value="AAA_12"/>
    <property type="match status" value="1"/>
</dbReference>
<evidence type="ECO:0000256" key="5">
    <source>
        <dbReference type="ARBA" id="ARBA00022771"/>
    </source>
</evidence>
<keyword evidence="6" id="KW-0862">Zinc</keyword>
<evidence type="ECO:0000256" key="1">
    <source>
        <dbReference type="ARBA" id="ARBA00004496"/>
    </source>
</evidence>
<feature type="domain" description="RZ-type" evidence="9">
    <location>
        <begin position="2141"/>
        <end position="2222"/>
    </location>
</feature>
<keyword evidence="2" id="KW-0963">Cytoplasm</keyword>
<feature type="region of interest" description="Disordered" evidence="8">
    <location>
        <begin position="1214"/>
        <end position="1284"/>
    </location>
</feature>
<keyword evidence="3" id="KW-0479">Metal-binding</keyword>
<feature type="compositionally biased region" description="Polar residues" evidence="8">
    <location>
        <begin position="1275"/>
        <end position="1284"/>
    </location>
</feature>
<dbReference type="GO" id="GO:0008270">
    <property type="term" value="F:zinc ion binding"/>
    <property type="evidence" value="ECO:0007669"/>
    <property type="project" value="UniProtKB-KW"/>
</dbReference>
<evidence type="ECO:0000313" key="11">
    <source>
        <dbReference type="Proteomes" id="UP000789375"/>
    </source>
</evidence>
<protein>
    <submittedName>
        <fullName evidence="10">3088_t:CDS:1</fullName>
    </submittedName>
</protein>
<dbReference type="Gene3D" id="3.40.50.300">
    <property type="entry name" value="P-loop containing nucleotide triphosphate hydrolases"/>
    <property type="match status" value="3"/>
</dbReference>
<dbReference type="InterPro" id="IPR000967">
    <property type="entry name" value="Znf_NFX1"/>
</dbReference>
<feature type="compositionally biased region" description="Polar residues" evidence="8">
    <location>
        <begin position="108"/>
        <end position="117"/>
    </location>
</feature>
<comment type="subcellular location">
    <subcellularLocation>
        <location evidence="1">Cytoplasm</location>
    </subcellularLocation>
</comment>
<dbReference type="SUPFAM" id="SSF52540">
    <property type="entry name" value="P-loop containing nucleoside triphosphate hydrolases"/>
    <property type="match status" value="1"/>
</dbReference>
<gene>
    <name evidence="10" type="ORF">FMOSSE_LOCUS12149</name>
</gene>
<keyword evidence="5" id="KW-0863">Zinc-finger</keyword>
<dbReference type="InterPro" id="IPR046439">
    <property type="entry name" value="ZF_RZ_dom"/>
</dbReference>
<reference evidence="10" key="1">
    <citation type="submission" date="2021-06" db="EMBL/GenBank/DDBJ databases">
        <authorList>
            <person name="Kallberg Y."/>
            <person name="Tangrot J."/>
            <person name="Rosling A."/>
        </authorList>
    </citation>
    <scope>NUCLEOTIDE SEQUENCE</scope>
    <source>
        <strain evidence="10">87-6 pot B 2015</strain>
    </source>
</reference>
<sequence length="2229" mass="255814">QSASPCRNENLNIDQSASPCRNENLNIDQSASSHRNENFNKDQSASSRRNENFNKDQSASPHCNENFSSDLSASHRNEHFNSQHAPHHNDNFNNDQSVPRHNDHFNKEQVSSSYNKHFNNDPIYSNYEMHPHNYQGTRRGDRLSNQSNVHHGVVQSNRGSVRSRSTHRSFSPYHTPPIRQDVMIDCDPHPSSKESHGIEAPMTEDLGGWDSQPNNVEPNQQISRWEAAAADPSLLMTKIESNLLKKASEAVGEKDAKICNASSTSTEAMKAVEQTDDDEVDWVISSKEIISPKLEIDRPQSPRFDSLDKEENTKRNTWNRGKHWGRSRHNEEILKDGFEGMSFPPPYPICPVSSATDLKPPERPKVAKMVAKIFENDSRSSAQSFEKLAELSKELWSGCTDVPLDWASATDIEEYLNVKEENENLGSNWDFNSDDGMRPVPTKRPKEQDWPDAGPLDYIHDDVYPDSMYNASSSNAASTSKYPKFQTQLAQGYEDHKHFLTAVQRDGDICLSEYEFSRFKKGGRLEITRKMVQIPSTEYFASTGGSRLRRQGKKRSPDAEHVCDMVNGIYHTTPTNWLNCILAVAQELIPKINLFDTETIQKLLKILSSHLVLRSDNKDTEQLIRIFIANDDFFKEVFSYMKEEVNCGSDLIPIIRLSDFVLNLFPESARNISHNDITEVCDKIRSTFSEVESKEVCERLKNIREMVQYAKKMTSKPQTPSWITMHCKNYVDKPLVPLPEEIFNLKAMIDKPMLTQHLMNRPWLPDYEEIYREVHYDLLRTEVLEDLQRASVAFFAVNYKDLVLPDNSPLYNYIFYRDVRIINTFIDKNFTPYVRVGFKPSRPVNWTKGEHLIYGTFVLLFKVKTESGNISVDTSSMIWAMVEHFSLDEVRSHSIAPQESCVGLNFFDSEFDKLDLNGKYVMLESTLNYASIRPVMEWLKEPSNGIQRISPLSRELFTCVLDKSTPDYLENVSFDITSILVDQKQPVIPKSRADWPNYWTPYSSPAYNMEFSCVLALRQIISRKVAVIVAPVVTSKAQVAAKAVELLKQAIKQSHCFEPILILARSSYALDSILEQLLPSFPDLIRCGSFSKYSNPDLKARQIHGVANEHLIFRRSSVQLRREWLKIRERMSNEQRTLEDLWKFRRSALTLEYFAETCPRAFREQLIPAKLKNCEYKNLGFESENAMVVRCLENWLEGESELNTFDNIFKLKNNSSDTKANKRGPSKKDFPAFPPSNSSNNQRTSTSFPTKSRVWTNVVTNQGFDDNNPVKETSHNNGQPNHKDSQVVSLLTELSKSYLFENDKMNNEDDISTPSDFDKEILEHQINDRVICKCEEDQELKPEGQNYKYQIDFASVSKKFWSKSGKGIWSMSSSERRLLYNRFRQHHLEFCDSEIRERQKKAILEAEKLETTQVARWTEVCNFAPVIGMTFNYATAYREVLASVKPRVCIVDEASEISEAHLMSLISSNRLEHLIMFGDNQLSKPNVKSKTAQEHGLDVSLFERWIECGGDHVNLKQQSRMHPSVHELVRTLYNNVDPTEHSVAVNIPKIMGVPSHVFFMTHNNFDENWKTNTFEAKFVASFAFYLYQQGYDPARITILTPNVNQQKLILESLKPELKKEPGQHLPYNIHGRLDKEKTKAGKIQVKLIDEHNNDENQIVLLSLVAVSEKWYEEAFKVLNDKKRVIIALSRALHALYIFGNEKMLQKSQIWFPVIEKLKTIPNAYGRSLTLDCNTHINKKIDITNVKDFDTKVPYGGCSEPCHGLLKCGHACQRKCHPIHHTKEVEYICSRQCGGQHRPQKCEHDCPKKCHECEKAGKCPPCEHLVDSTLPCGHIKSIPCHQMNTDHSNRGCEEDVCLKLPCGHKHRVKCYQKDNEEIIMTMECKGMKLFTFANCNHSIKLPCSTKSPVCQETCGKMFDCGHLCQRQCGIEHSHERSNCTRECPKGLICGHQCANGCSEPDRHTSFCIKPCRIKCLHGHVCPKTCHEECTKCLEPCPWKCPHYVCNKRCYEFCNRHPCNKRCPRVLKCYHECNGFCGEVCPPCLKCNPNKQCSITLQSFSEIKDFERLYMLPECHCVFIAEGLDMYFKNQVKNGEHTAVKLWQCPNCQEPIFTAMRYNRYLKTEINLWNVIKCKQESARSLISAEERKQIIDAMNEETRTADFNSMVGGRWFVCPNNHPYYIGNCGGATQVSHCPDCGYVIGGTQHRVVPSNRFYGEFDNSASPAWPGQH</sequence>
<keyword evidence="7" id="KW-0391">Immunity</keyword>
<dbReference type="InterPro" id="IPR047187">
    <property type="entry name" value="SF1_C_Upf1"/>
</dbReference>
<feature type="non-terminal residue" evidence="10">
    <location>
        <position position="2229"/>
    </location>
</feature>
<evidence type="ECO:0000313" key="10">
    <source>
        <dbReference type="EMBL" id="CAG8665501.1"/>
    </source>
</evidence>
<dbReference type="EMBL" id="CAJVPP010005457">
    <property type="protein sequence ID" value="CAG8665501.1"/>
    <property type="molecule type" value="Genomic_DNA"/>
</dbReference>
<keyword evidence="4" id="KW-0677">Repeat</keyword>
<dbReference type="GO" id="GO:0031048">
    <property type="term" value="P:regulatory ncRNA-mediated heterochromatin formation"/>
    <property type="evidence" value="ECO:0007669"/>
    <property type="project" value="TreeGrafter"/>
</dbReference>
<dbReference type="Pfam" id="PF20173">
    <property type="entry name" value="ZnF_RZ-type"/>
    <property type="match status" value="1"/>
</dbReference>
<dbReference type="InterPro" id="IPR041679">
    <property type="entry name" value="DNA2/NAM7-like_C"/>
</dbReference>
<dbReference type="InterPro" id="IPR027417">
    <property type="entry name" value="P-loop_NTPase"/>
</dbReference>
<dbReference type="PROSITE" id="PS51981">
    <property type="entry name" value="ZF_RZ"/>
    <property type="match status" value="1"/>
</dbReference>